<name>A0A934NG48_9BACT</name>
<proteinExistence type="predicted"/>
<evidence type="ECO:0000313" key="3">
    <source>
        <dbReference type="Proteomes" id="UP000614410"/>
    </source>
</evidence>
<evidence type="ECO:0000256" key="1">
    <source>
        <dbReference type="SAM" id="MobiDB-lite"/>
    </source>
</evidence>
<gene>
    <name evidence="2" type="ORF">JF887_08585</name>
</gene>
<protein>
    <submittedName>
        <fullName evidence="2">Uncharacterized protein</fullName>
    </submittedName>
</protein>
<dbReference type="InterPro" id="IPR000408">
    <property type="entry name" value="Reg_chr_condens"/>
</dbReference>
<dbReference type="Gene3D" id="2.130.10.30">
    <property type="entry name" value="Regulator of chromosome condensation 1/beta-lactamase-inhibitor protein II"/>
    <property type="match status" value="1"/>
</dbReference>
<dbReference type="EMBL" id="JAEKNN010000046">
    <property type="protein sequence ID" value="MBJ7609470.1"/>
    <property type="molecule type" value="Genomic_DNA"/>
</dbReference>
<sequence>MDASARFLAGQPPRALEPAVSDQVDVDRHGGHRGRVCPEHALKADGTVWGWNGTGQLGNNSTTDSHTPVQLLGVGGSGTLTGVVSISAGYVQSIGQSVSPGGPTAPPVPTTMTGSATPRSRPPRIYTQVSIRQLQRVYAASRPAALAGHHSLASDREAGDDTDAEQLLMALAAEPDEEEYAALPAPPAADRFANLTTVRRPPLPAYSARPTAPHDPPHCLDRSIWSALWCLSAAEMPLRTLSHRSATLGLRSD</sequence>
<dbReference type="Pfam" id="PF00415">
    <property type="entry name" value="RCC1"/>
    <property type="match status" value="1"/>
</dbReference>
<accession>A0A934NG48</accession>
<comment type="caution">
    <text evidence="2">The sequence shown here is derived from an EMBL/GenBank/DDBJ whole genome shotgun (WGS) entry which is preliminary data.</text>
</comment>
<feature type="region of interest" description="Disordered" evidence="1">
    <location>
        <begin position="97"/>
        <end position="122"/>
    </location>
</feature>
<evidence type="ECO:0000313" key="2">
    <source>
        <dbReference type="EMBL" id="MBJ7609470.1"/>
    </source>
</evidence>
<dbReference type="AlphaFoldDB" id="A0A934NG48"/>
<organism evidence="2 3">
    <name type="scientific">Candidatus Amunia macphersoniae</name>
    <dbReference type="NCBI Taxonomy" id="3127014"/>
    <lineage>
        <taxon>Bacteria</taxon>
        <taxon>Bacillati</taxon>
        <taxon>Candidatus Dormiibacterota</taxon>
        <taxon>Candidatus Dormibacteria</taxon>
        <taxon>Candidatus Aeolococcales</taxon>
        <taxon>Candidatus Aeolococcaceae</taxon>
        <taxon>Candidatus Amunia</taxon>
    </lineage>
</organism>
<dbReference type="Proteomes" id="UP000614410">
    <property type="component" value="Unassembled WGS sequence"/>
</dbReference>
<dbReference type="SUPFAM" id="SSF50985">
    <property type="entry name" value="RCC1/BLIP-II"/>
    <property type="match status" value="1"/>
</dbReference>
<reference evidence="2 3" key="1">
    <citation type="submission" date="2020-10" db="EMBL/GenBank/DDBJ databases">
        <title>Ca. Dormibacterota MAGs.</title>
        <authorList>
            <person name="Montgomery K."/>
        </authorList>
    </citation>
    <scope>NUCLEOTIDE SEQUENCE [LARGE SCALE GENOMIC DNA]</scope>
    <source>
        <strain evidence="2">Mitchell_Peninsula_5</strain>
    </source>
</reference>
<dbReference type="InterPro" id="IPR009091">
    <property type="entry name" value="RCC1/BLIP-II"/>
</dbReference>